<dbReference type="Proteomes" id="UP001595987">
    <property type="component" value="Unassembled WGS sequence"/>
</dbReference>
<sequence>MTEIVEQFIAERFKNQAGEPANPGNIGDPKKLARDLGNFIFSLHKLDTTDAPKPSFENAFAGSDLPLFEAEFTELIKKYEKIVPVDLLDDKFLHATKRPWNKEPLWIHGNLTAKNLRVENGKLVGIAESEKAVIADPACDLAIAWTLFDTKARKIFFAAAEADKSTIERAQIWALINALKAYDSDDIDELIQSRDALTEILKEYDYSNGTDFYDGQN</sequence>
<name>A0ABV9JI85_9LACT</name>
<proteinExistence type="predicted"/>
<dbReference type="RefSeq" id="WP_213536361.1">
    <property type="nucleotide sequence ID" value="NZ_BOVQ01000006.1"/>
</dbReference>
<protein>
    <submittedName>
        <fullName evidence="2">Phosphotransferase</fullName>
    </submittedName>
</protein>
<evidence type="ECO:0000259" key="1">
    <source>
        <dbReference type="Pfam" id="PF01636"/>
    </source>
</evidence>
<dbReference type="InterPro" id="IPR011009">
    <property type="entry name" value="Kinase-like_dom_sf"/>
</dbReference>
<comment type="caution">
    <text evidence="2">The sequence shown here is derived from an EMBL/GenBank/DDBJ whole genome shotgun (WGS) entry which is preliminary data.</text>
</comment>
<dbReference type="Gene3D" id="3.90.1200.10">
    <property type="match status" value="1"/>
</dbReference>
<accession>A0ABV9JI85</accession>
<gene>
    <name evidence="2" type="ORF">ACFO26_09720</name>
</gene>
<dbReference type="InterPro" id="IPR002575">
    <property type="entry name" value="Aminoglycoside_PTrfase"/>
</dbReference>
<dbReference type="EMBL" id="JBHSGD010000008">
    <property type="protein sequence ID" value="MFC4653180.1"/>
    <property type="molecule type" value="Genomic_DNA"/>
</dbReference>
<dbReference type="SUPFAM" id="SSF56112">
    <property type="entry name" value="Protein kinase-like (PK-like)"/>
    <property type="match status" value="1"/>
</dbReference>
<organism evidence="2 3">
    <name type="scientific">Lactococcus nasutitermitis</name>
    <dbReference type="NCBI Taxonomy" id="1652957"/>
    <lineage>
        <taxon>Bacteria</taxon>
        <taxon>Bacillati</taxon>
        <taxon>Bacillota</taxon>
        <taxon>Bacilli</taxon>
        <taxon>Lactobacillales</taxon>
        <taxon>Streptococcaceae</taxon>
        <taxon>Lactococcus</taxon>
    </lineage>
</organism>
<evidence type="ECO:0000313" key="3">
    <source>
        <dbReference type="Proteomes" id="UP001595987"/>
    </source>
</evidence>
<evidence type="ECO:0000313" key="2">
    <source>
        <dbReference type="EMBL" id="MFC4653180.1"/>
    </source>
</evidence>
<feature type="domain" description="Aminoglycoside phosphotransferase" evidence="1">
    <location>
        <begin position="24"/>
        <end position="163"/>
    </location>
</feature>
<reference evidence="3" key="1">
    <citation type="journal article" date="2019" name="Int. J. Syst. Evol. Microbiol.">
        <title>The Global Catalogue of Microorganisms (GCM) 10K type strain sequencing project: providing services to taxonomists for standard genome sequencing and annotation.</title>
        <authorList>
            <consortium name="The Broad Institute Genomics Platform"/>
            <consortium name="The Broad Institute Genome Sequencing Center for Infectious Disease"/>
            <person name="Wu L."/>
            <person name="Ma J."/>
        </authorList>
    </citation>
    <scope>NUCLEOTIDE SEQUENCE [LARGE SCALE GENOMIC DNA]</scope>
    <source>
        <strain evidence="3">CCUG 63287</strain>
    </source>
</reference>
<keyword evidence="3" id="KW-1185">Reference proteome</keyword>
<dbReference type="Pfam" id="PF01636">
    <property type="entry name" value="APH"/>
    <property type="match status" value="1"/>
</dbReference>